<dbReference type="InterPro" id="IPR001387">
    <property type="entry name" value="Cro/C1-type_HTH"/>
</dbReference>
<evidence type="ECO:0000313" key="2">
    <source>
        <dbReference type="EMBL" id="KXB62860.1"/>
    </source>
</evidence>
<dbReference type="InterPro" id="IPR010982">
    <property type="entry name" value="Lambda_DNA-bd_dom_sf"/>
</dbReference>
<feature type="domain" description="HTH cro/C1-type" evidence="1">
    <location>
        <begin position="9"/>
        <end position="36"/>
    </location>
</feature>
<evidence type="ECO:0000313" key="3">
    <source>
        <dbReference type="Proteomes" id="UP000070355"/>
    </source>
</evidence>
<dbReference type="OrthoDB" id="2990894at2"/>
<gene>
    <name evidence="2" type="ORF">HMPREF3186_00324</name>
</gene>
<dbReference type="PROSITE" id="PS50943">
    <property type="entry name" value="HTH_CROC1"/>
    <property type="match status" value="1"/>
</dbReference>
<dbReference type="CDD" id="cd00093">
    <property type="entry name" value="HTH_XRE"/>
    <property type="match status" value="1"/>
</dbReference>
<dbReference type="RefSeq" id="WP_060913615.1">
    <property type="nucleotide sequence ID" value="NZ_KQ959927.1"/>
</dbReference>
<proteinExistence type="predicted"/>
<dbReference type="PATRIC" id="fig|1379.3.peg.319"/>
<dbReference type="Proteomes" id="UP000070355">
    <property type="component" value="Unassembled WGS sequence"/>
</dbReference>
<evidence type="ECO:0000259" key="1">
    <source>
        <dbReference type="PROSITE" id="PS50943"/>
    </source>
</evidence>
<comment type="caution">
    <text evidence="2">The sequence shown here is derived from an EMBL/GenBank/DDBJ whole genome shotgun (WGS) entry which is preliminary data.</text>
</comment>
<protein>
    <recommendedName>
        <fullName evidence="1">HTH cro/C1-type domain-containing protein</fullName>
    </recommendedName>
</protein>
<dbReference type="AlphaFoldDB" id="A0A134A5N8"/>
<dbReference type="EMBL" id="LSDC01000020">
    <property type="protein sequence ID" value="KXB62860.1"/>
    <property type="molecule type" value="Genomic_DNA"/>
</dbReference>
<dbReference type="GO" id="GO:0003677">
    <property type="term" value="F:DNA binding"/>
    <property type="evidence" value="ECO:0007669"/>
    <property type="project" value="InterPro"/>
</dbReference>
<accession>A0A134A5N8</accession>
<reference evidence="3" key="1">
    <citation type="submission" date="2016-01" db="EMBL/GenBank/DDBJ databases">
        <authorList>
            <person name="Mitreva M."/>
            <person name="Pepin K.H."/>
            <person name="Mihindukulasuriya K.A."/>
            <person name="Fulton R."/>
            <person name="Fronick C."/>
            <person name="O'Laughlin M."/>
            <person name="Miner T."/>
            <person name="Herter B."/>
            <person name="Rosa B.A."/>
            <person name="Cordes M."/>
            <person name="Tomlinson C."/>
            <person name="Wollam A."/>
            <person name="Palsikar V.B."/>
            <person name="Mardis E.R."/>
            <person name="Wilson R.K."/>
        </authorList>
    </citation>
    <scope>NUCLEOTIDE SEQUENCE [LARGE SCALE GENOMIC DNA]</scope>
    <source>
        <strain evidence="3">DNF01167</strain>
    </source>
</reference>
<name>A0A134A5N8_9BACL</name>
<organism evidence="2 3">
    <name type="scientific">Gemella haemolysans</name>
    <dbReference type="NCBI Taxonomy" id="1379"/>
    <lineage>
        <taxon>Bacteria</taxon>
        <taxon>Bacillati</taxon>
        <taxon>Bacillota</taxon>
        <taxon>Bacilli</taxon>
        <taxon>Bacillales</taxon>
        <taxon>Gemellaceae</taxon>
        <taxon>Gemella</taxon>
    </lineage>
</organism>
<dbReference type="Gene3D" id="1.10.260.40">
    <property type="entry name" value="lambda repressor-like DNA-binding domains"/>
    <property type="match status" value="1"/>
</dbReference>
<dbReference type="SUPFAM" id="SSF47413">
    <property type="entry name" value="lambda repressor-like DNA-binding domains"/>
    <property type="match status" value="1"/>
</dbReference>
<dbReference type="Pfam" id="PF01381">
    <property type="entry name" value="HTH_3"/>
    <property type="match status" value="1"/>
</dbReference>
<sequence length="70" mass="8494">MEKPKINKIRAYREALNLSQKEMGKLINVHHVVYSRKERKIVNFTDKEKITLLTYFKKFFPDETIDTLFF</sequence>